<dbReference type="EMBL" id="CACVKT020000569">
    <property type="protein sequence ID" value="CAC5360587.1"/>
    <property type="molecule type" value="Genomic_DNA"/>
</dbReference>
<dbReference type="PANTHER" id="PTHR24198:SF165">
    <property type="entry name" value="ANKYRIN REPEAT-CONTAINING PROTEIN-RELATED"/>
    <property type="match status" value="1"/>
</dbReference>
<evidence type="ECO:0000313" key="4">
    <source>
        <dbReference type="EMBL" id="CAC5360587.1"/>
    </source>
</evidence>
<reference evidence="4 5" key="1">
    <citation type="submission" date="2020-06" db="EMBL/GenBank/DDBJ databases">
        <authorList>
            <person name="Li R."/>
            <person name="Bekaert M."/>
        </authorList>
    </citation>
    <scope>NUCLEOTIDE SEQUENCE [LARGE SCALE GENOMIC DNA]</scope>
    <source>
        <strain evidence="5">wild</strain>
    </source>
</reference>
<evidence type="ECO:0000313" key="5">
    <source>
        <dbReference type="Proteomes" id="UP000507470"/>
    </source>
</evidence>
<dbReference type="Gene3D" id="1.25.40.20">
    <property type="entry name" value="Ankyrin repeat-containing domain"/>
    <property type="match status" value="1"/>
</dbReference>
<protein>
    <submittedName>
        <fullName evidence="4">Uncharacterized protein</fullName>
    </submittedName>
</protein>
<dbReference type="OrthoDB" id="6100784at2759"/>
<dbReference type="Proteomes" id="UP000507470">
    <property type="component" value="Unassembled WGS sequence"/>
</dbReference>
<dbReference type="InterPro" id="IPR036770">
    <property type="entry name" value="Ankyrin_rpt-contain_sf"/>
</dbReference>
<name>A0A6J8A250_MYTCO</name>
<dbReference type="SMART" id="SM00248">
    <property type="entry name" value="ANK"/>
    <property type="match status" value="4"/>
</dbReference>
<evidence type="ECO:0000256" key="1">
    <source>
        <dbReference type="ARBA" id="ARBA00022737"/>
    </source>
</evidence>
<organism evidence="4 5">
    <name type="scientific">Mytilus coruscus</name>
    <name type="common">Sea mussel</name>
    <dbReference type="NCBI Taxonomy" id="42192"/>
    <lineage>
        <taxon>Eukaryota</taxon>
        <taxon>Metazoa</taxon>
        <taxon>Spiralia</taxon>
        <taxon>Lophotrochozoa</taxon>
        <taxon>Mollusca</taxon>
        <taxon>Bivalvia</taxon>
        <taxon>Autobranchia</taxon>
        <taxon>Pteriomorphia</taxon>
        <taxon>Mytilida</taxon>
        <taxon>Mytiloidea</taxon>
        <taxon>Mytilidae</taxon>
        <taxon>Mytilinae</taxon>
        <taxon>Mytilus</taxon>
    </lineage>
</organism>
<gene>
    <name evidence="4" type="ORF">MCOR_3007</name>
</gene>
<evidence type="ECO:0000256" key="3">
    <source>
        <dbReference type="PROSITE-ProRule" id="PRU00023"/>
    </source>
</evidence>
<feature type="repeat" description="ANK" evidence="3">
    <location>
        <begin position="251"/>
        <end position="283"/>
    </location>
</feature>
<sequence>MMIHIPMDISFANITFTHKVWYNYDGKRFSISCACVIFLFERSKVSHWPPEVLREELSASAIDGFAHIPTDIMSWSGKLVECRGTPLHIFAAIGLKEELRTAIHQLSEGTTAKFLTDQRGATPLHYAAVNGNLDICEIIVAGMGSEMIYHLDNWKRTPLHRALYRRKAQTITYLIQLNADVDTEDFTGNSCLNLLYKQSPKDVEFIVSKLETDCVDNRVQFCLLYMSMRNKNFSHVHQLAQSISVSSEVQIGSTLLHMSAEFKLLDVTKILVSKGFDKSQRDLTDFLPFHIACKFGTIDQIQILMYPEMDDYDVNKGLQLCIRHGHIKGCHEINVFVKISL</sequence>
<dbReference type="SUPFAM" id="SSF48403">
    <property type="entry name" value="Ankyrin repeat"/>
    <property type="match status" value="1"/>
</dbReference>
<dbReference type="PRINTS" id="PR01415">
    <property type="entry name" value="ANKYRIN"/>
</dbReference>
<proteinExistence type="predicted"/>
<dbReference type="PROSITE" id="PS50297">
    <property type="entry name" value="ANK_REP_REGION"/>
    <property type="match status" value="2"/>
</dbReference>
<accession>A0A6J8A250</accession>
<dbReference type="InterPro" id="IPR002110">
    <property type="entry name" value="Ankyrin_rpt"/>
</dbReference>
<evidence type="ECO:0000256" key="2">
    <source>
        <dbReference type="ARBA" id="ARBA00023043"/>
    </source>
</evidence>
<dbReference type="AlphaFoldDB" id="A0A6J8A250"/>
<feature type="repeat" description="ANK" evidence="3">
    <location>
        <begin position="119"/>
        <end position="140"/>
    </location>
</feature>
<dbReference type="PANTHER" id="PTHR24198">
    <property type="entry name" value="ANKYRIN REPEAT AND PROTEIN KINASE DOMAIN-CONTAINING PROTEIN"/>
    <property type="match status" value="1"/>
</dbReference>
<keyword evidence="5" id="KW-1185">Reference proteome</keyword>
<keyword evidence="1" id="KW-0677">Repeat</keyword>
<keyword evidence="2 3" id="KW-0040">ANK repeat</keyword>
<dbReference type="Pfam" id="PF12796">
    <property type="entry name" value="Ank_2"/>
    <property type="match status" value="1"/>
</dbReference>
<feature type="repeat" description="ANK" evidence="3">
    <location>
        <begin position="154"/>
        <end position="186"/>
    </location>
</feature>
<dbReference type="PROSITE" id="PS50088">
    <property type="entry name" value="ANK_REPEAT"/>
    <property type="match status" value="3"/>
</dbReference>